<sequence>MTNTAVLALLSEYGIEVIGKSAYPRPGQTRAPETVGRILRRFGEDHVRMVLSTLAETANNGLCMDEVGFWAASDMIRACSSIIENDATAFLELFDATPVGELQLVTRDLSGIVHQRPALVGMLYERAYRRFGPNAGQLDLLDDRRQA</sequence>
<reference evidence="1 2" key="1">
    <citation type="submission" date="2020-01" db="EMBL/GenBank/DDBJ databases">
        <title>Genomes of bacteria type strains.</title>
        <authorList>
            <person name="Chen J."/>
            <person name="Zhu S."/>
            <person name="Chen J."/>
        </authorList>
    </citation>
    <scope>NUCLEOTIDE SEQUENCE [LARGE SCALE GENOMIC DNA]</scope>
    <source>
        <strain evidence="1 2">KCTC 52919</strain>
    </source>
</reference>
<evidence type="ECO:0000313" key="2">
    <source>
        <dbReference type="Proteomes" id="UP000476332"/>
    </source>
</evidence>
<comment type="caution">
    <text evidence="1">The sequence shown here is derived from an EMBL/GenBank/DDBJ whole genome shotgun (WGS) entry which is preliminary data.</text>
</comment>
<proteinExistence type="predicted"/>
<organism evidence="1 2">
    <name type="scientific">Aurantimonas aggregata</name>
    <dbReference type="NCBI Taxonomy" id="2047720"/>
    <lineage>
        <taxon>Bacteria</taxon>
        <taxon>Pseudomonadati</taxon>
        <taxon>Pseudomonadota</taxon>
        <taxon>Alphaproteobacteria</taxon>
        <taxon>Hyphomicrobiales</taxon>
        <taxon>Aurantimonadaceae</taxon>
        <taxon>Aurantimonas</taxon>
    </lineage>
</organism>
<evidence type="ECO:0000313" key="1">
    <source>
        <dbReference type="EMBL" id="NDV88783.1"/>
    </source>
</evidence>
<accession>A0A6L9MLR5</accession>
<keyword evidence="2" id="KW-1185">Reference proteome</keyword>
<dbReference type="Proteomes" id="UP000476332">
    <property type="component" value="Unassembled WGS sequence"/>
</dbReference>
<gene>
    <name evidence="1" type="ORF">GTW51_18980</name>
</gene>
<protein>
    <submittedName>
        <fullName evidence="1">Uncharacterized protein</fullName>
    </submittedName>
</protein>
<name>A0A6L9MLR5_9HYPH</name>
<dbReference type="EMBL" id="JAAAMJ010000020">
    <property type="protein sequence ID" value="NDV88783.1"/>
    <property type="molecule type" value="Genomic_DNA"/>
</dbReference>
<dbReference type="AlphaFoldDB" id="A0A6L9MLR5"/>